<dbReference type="InterPro" id="IPR001584">
    <property type="entry name" value="Integrase_cat-core"/>
</dbReference>
<dbReference type="VEuPathDB" id="FungiDB:VP01_3314g1"/>
<dbReference type="EMBL" id="LAVV01008296">
    <property type="protein sequence ID" value="KNZ53183.1"/>
    <property type="molecule type" value="Genomic_DNA"/>
</dbReference>
<dbReference type="GO" id="GO:0005634">
    <property type="term" value="C:nucleus"/>
    <property type="evidence" value="ECO:0007669"/>
    <property type="project" value="UniProtKB-ARBA"/>
</dbReference>
<evidence type="ECO:0000256" key="1">
    <source>
        <dbReference type="ARBA" id="ARBA00022884"/>
    </source>
</evidence>
<dbReference type="GO" id="GO:0015074">
    <property type="term" value="P:DNA integration"/>
    <property type="evidence" value="ECO:0007669"/>
    <property type="project" value="InterPro"/>
</dbReference>
<name>A0A0L6UXB3_9BASI</name>
<dbReference type="Gene3D" id="3.30.420.10">
    <property type="entry name" value="Ribonuclease H-like superfamily/Ribonuclease H"/>
    <property type="match status" value="1"/>
</dbReference>
<keyword evidence="1" id="KW-0694">RNA-binding</keyword>
<evidence type="ECO:0000313" key="3">
    <source>
        <dbReference type="EMBL" id="KNZ53183.1"/>
    </source>
</evidence>
<gene>
    <name evidence="3" type="ORF">VP01_3314g1</name>
</gene>
<feature type="domain" description="Integrase catalytic" evidence="2">
    <location>
        <begin position="80"/>
        <end position="167"/>
    </location>
</feature>
<evidence type="ECO:0000259" key="2">
    <source>
        <dbReference type="PROSITE" id="PS50994"/>
    </source>
</evidence>
<dbReference type="Proteomes" id="UP000037035">
    <property type="component" value="Unassembled WGS sequence"/>
</dbReference>
<evidence type="ECO:0000313" key="4">
    <source>
        <dbReference type="Proteomes" id="UP000037035"/>
    </source>
</evidence>
<sequence length="287" mass="32051">MINTFCGLTTCGYKATYRLCSAASASRGRNTSTRREHQGLCNIKLKASGYIGLQSLPYQGSGVRRAARRKVPIALQSLVSAGKPLEEIHLDLIAPISPLFHKQHKYILTIVDGYTRFVAAIPLTTKSEVFSTLSQAIDIESKKLGYYPSVPHSDCGTKFLNAQVEDFSVMLYTGLKPNLWNEVLRSCVLALNQIPTHQSKKFAYVLFKNASIPLEFFKPMRNPVALLSNQKKLGLEPRGDFGKLIGLNTELKSYQVKLGNGQMVNSKSVKLLDFYTKYPLFRTMANY</sequence>
<dbReference type="GO" id="GO:0003723">
    <property type="term" value="F:RNA binding"/>
    <property type="evidence" value="ECO:0007669"/>
    <property type="project" value="UniProtKB-KW"/>
</dbReference>
<dbReference type="AlphaFoldDB" id="A0A0L6UXB3"/>
<reference evidence="3 4" key="1">
    <citation type="submission" date="2015-08" db="EMBL/GenBank/DDBJ databases">
        <title>Next Generation Sequencing and Analysis of the Genome of Puccinia sorghi L Schw, the Causal Agent of Maize Common Rust.</title>
        <authorList>
            <person name="Rochi L."/>
            <person name="Burguener G."/>
            <person name="Darino M."/>
            <person name="Turjanski A."/>
            <person name="Kreff E."/>
            <person name="Dieguez M.J."/>
            <person name="Sacco F."/>
        </authorList>
    </citation>
    <scope>NUCLEOTIDE SEQUENCE [LARGE SCALE GENOMIC DNA]</scope>
    <source>
        <strain evidence="3 4">RO10H11247</strain>
    </source>
</reference>
<dbReference type="InterPro" id="IPR036397">
    <property type="entry name" value="RNaseH_sf"/>
</dbReference>
<dbReference type="OrthoDB" id="6343797at2759"/>
<dbReference type="SUPFAM" id="SSF53098">
    <property type="entry name" value="Ribonuclease H-like"/>
    <property type="match status" value="1"/>
</dbReference>
<accession>A0A0L6UXB3</accession>
<organism evidence="3 4">
    <name type="scientific">Puccinia sorghi</name>
    <dbReference type="NCBI Taxonomy" id="27349"/>
    <lineage>
        <taxon>Eukaryota</taxon>
        <taxon>Fungi</taxon>
        <taxon>Dikarya</taxon>
        <taxon>Basidiomycota</taxon>
        <taxon>Pucciniomycotina</taxon>
        <taxon>Pucciniomycetes</taxon>
        <taxon>Pucciniales</taxon>
        <taxon>Pucciniaceae</taxon>
        <taxon>Puccinia</taxon>
    </lineage>
</organism>
<dbReference type="PROSITE" id="PS50994">
    <property type="entry name" value="INTEGRASE"/>
    <property type="match status" value="1"/>
</dbReference>
<protein>
    <recommendedName>
        <fullName evidence="2">Integrase catalytic domain-containing protein</fullName>
    </recommendedName>
</protein>
<keyword evidence="4" id="KW-1185">Reference proteome</keyword>
<proteinExistence type="predicted"/>
<dbReference type="InterPro" id="IPR012337">
    <property type="entry name" value="RNaseH-like_sf"/>
</dbReference>
<comment type="caution">
    <text evidence="3">The sequence shown here is derived from an EMBL/GenBank/DDBJ whole genome shotgun (WGS) entry which is preliminary data.</text>
</comment>